<keyword evidence="5" id="KW-1185">Reference proteome</keyword>
<protein>
    <submittedName>
        <fullName evidence="4">AMP-binding protein</fullName>
    </submittedName>
</protein>
<dbReference type="RefSeq" id="WP_367995564.1">
    <property type="nucleotide sequence ID" value="NZ_JBFPJR010000050.1"/>
</dbReference>
<dbReference type="PANTHER" id="PTHR43201:SF8">
    <property type="entry name" value="ACYL-COA SYNTHETASE FAMILY MEMBER 3"/>
    <property type="match status" value="1"/>
</dbReference>
<evidence type="ECO:0000256" key="1">
    <source>
        <dbReference type="ARBA" id="ARBA00006432"/>
    </source>
</evidence>
<evidence type="ECO:0000313" key="5">
    <source>
        <dbReference type="Proteomes" id="UP001556631"/>
    </source>
</evidence>
<comment type="similarity">
    <text evidence="1">Belongs to the ATP-dependent AMP-binding enzyme family.</text>
</comment>
<dbReference type="PROSITE" id="PS00455">
    <property type="entry name" value="AMP_BINDING"/>
    <property type="match status" value="1"/>
</dbReference>
<sequence>MSAPLDDTGWARHLPADVPVEGLDLLAQESLPRAWAAVFARTPQAPAVREWGEDTWTTYADLDRATRRVAARLARAGLRRGDRIIVSAGSSRRLVEAYVGALRLGLVVVPLNTAYTQREVDYVIDDVTPSGAIVDDETRAAWMARTGVVCGPDVDLPDGPEVEVDAVGRDDLALVAYTSGTTGAPKGAMLSHGNLLASSEAIRLAWRWTEADRLLLALPLFHIHGLGVALHGTLLAGASAVLLPKFDAATVVEAAAGDEMTMFFGVPTMYARLVDAPGVDALARLRLCVSGSAPLPADLHQRLADRAGQQILERYGMTETIMTVSNPYDGERRPGTVGHPLPGVELRIGLTEGDEEVLVRGPSVFRGYWQRPEATAESFTEDGWFHTGDLGEVSADGYVRIKGRSKELIISGGYNVYPAEVEAVLREHPAVGDVAVAGIPSAEWGETVGAWVILRPDAVGSAARPDELAEELTTHARGRLASYKTPRSINFVDDLPRNAMGKVTRAALVRPV</sequence>
<dbReference type="SUPFAM" id="SSF56801">
    <property type="entry name" value="Acetyl-CoA synthetase-like"/>
    <property type="match status" value="1"/>
</dbReference>
<dbReference type="Pfam" id="PF13193">
    <property type="entry name" value="AMP-binding_C"/>
    <property type="match status" value="1"/>
</dbReference>
<dbReference type="Gene3D" id="3.30.300.30">
    <property type="match status" value="1"/>
</dbReference>
<comment type="caution">
    <text evidence="4">The sequence shown here is derived from an EMBL/GenBank/DDBJ whole genome shotgun (WGS) entry which is preliminary data.</text>
</comment>
<name>A0ABV3T6S0_9ACTN</name>
<dbReference type="InterPro" id="IPR000873">
    <property type="entry name" value="AMP-dep_synth/lig_dom"/>
</dbReference>
<feature type="domain" description="AMP-binding enzyme C-terminal" evidence="3">
    <location>
        <begin position="420"/>
        <end position="502"/>
    </location>
</feature>
<evidence type="ECO:0000313" key="4">
    <source>
        <dbReference type="EMBL" id="MEX0429599.1"/>
    </source>
</evidence>
<dbReference type="EMBL" id="JBFPJR010000050">
    <property type="protein sequence ID" value="MEX0429599.1"/>
    <property type="molecule type" value="Genomic_DNA"/>
</dbReference>
<dbReference type="InterPro" id="IPR042099">
    <property type="entry name" value="ANL_N_sf"/>
</dbReference>
<dbReference type="CDD" id="cd05941">
    <property type="entry name" value="MCS"/>
    <property type="match status" value="1"/>
</dbReference>
<organism evidence="4 5">
    <name type="scientific">Nocardioides eburneus</name>
    <dbReference type="NCBI Taxonomy" id="3231482"/>
    <lineage>
        <taxon>Bacteria</taxon>
        <taxon>Bacillati</taxon>
        <taxon>Actinomycetota</taxon>
        <taxon>Actinomycetes</taxon>
        <taxon>Propionibacteriales</taxon>
        <taxon>Nocardioidaceae</taxon>
        <taxon>Nocardioides</taxon>
    </lineage>
</organism>
<dbReference type="InterPro" id="IPR020845">
    <property type="entry name" value="AMP-binding_CS"/>
</dbReference>
<reference evidence="4 5" key="1">
    <citation type="submission" date="2024-07" db="EMBL/GenBank/DDBJ databases">
        <authorList>
            <person name="Lee S."/>
            <person name="Kang M."/>
        </authorList>
    </citation>
    <scope>NUCLEOTIDE SEQUENCE [LARGE SCALE GENOMIC DNA]</scope>
    <source>
        <strain evidence="4 5">DS6</strain>
    </source>
</reference>
<dbReference type="Gene3D" id="3.40.50.12780">
    <property type="entry name" value="N-terminal domain of ligase-like"/>
    <property type="match status" value="1"/>
</dbReference>
<dbReference type="PANTHER" id="PTHR43201">
    <property type="entry name" value="ACYL-COA SYNTHETASE"/>
    <property type="match status" value="1"/>
</dbReference>
<dbReference type="InterPro" id="IPR025110">
    <property type="entry name" value="AMP-bd_C"/>
</dbReference>
<dbReference type="Proteomes" id="UP001556631">
    <property type="component" value="Unassembled WGS sequence"/>
</dbReference>
<evidence type="ECO:0000259" key="2">
    <source>
        <dbReference type="Pfam" id="PF00501"/>
    </source>
</evidence>
<evidence type="ECO:0000259" key="3">
    <source>
        <dbReference type="Pfam" id="PF13193"/>
    </source>
</evidence>
<dbReference type="Pfam" id="PF00501">
    <property type="entry name" value="AMP-binding"/>
    <property type="match status" value="1"/>
</dbReference>
<feature type="domain" description="AMP-dependent synthetase/ligase" evidence="2">
    <location>
        <begin position="39"/>
        <end position="369"/>
    </location>
</feature>
<gene>
    <name evidence="4" type="ORF">AB3X52_18430</name>
</gene>
<dbReference type="InterPro" id="IPR045851">
    <property type="entry name" value="AMP-bd_C_sf"/>
</dbReference>
<proteinExistence type="inferred from homology"/>
<accession>A0ABV3T6S0</accession>